<evidence type="ECO:0008006" key="6">
    <source>
        <dbReference type="Google" id="ProtNLM"/>
    </source>
</evidence>
<evidence type="ECO:0000256" key="2">
    <source>
        <dbReference type="ARBA" id="ARBA00022737"/>
    </source>
</evidence>
<dbReference type="SUPFAM" id="SSF117281">
    <property type="entry name" value="Kelch motif"/>
    <property type="match status" value="1"/>
</dbReference>
<protein>
    <recommendedName>
        <fullName evidence="6">Galactose oxidase</fullName>
    </recommendedName>
</protein>
<dbReference type="Pfam" id="PF24681">
    <property type="entry name" value="Kelch_KLHDC2_KLHL20_DRC7"/>
    <property type="match status" value="1"/>
</dbReference>
<evidence type="ECO:0000313" key="4">
    <source>
        <dbReference type="EMBL" id="GAA5805111.1"/>
    </source>
</evidence>
<feature type="transmembrane region" description="Helical" evidence="3">
    <location>
        <begin position="392"/>
        <end position="415"/>
    </location>
</feature>
<dbReference type="EMBL" id="BAABUJ010000042">
    <property type="protein sequence ID" value="GAA5805111.1"/>
    <property type="molecule type" value="Genomic_DNA"/>
</dbReference>
<proteinExistence type="predicted"/>
<sequence length="504" mass="55055">MYQLDIHNQATDSINGMINKWVENRVDSSSEIATEYRYDSGFIALPNGVEMLFQGGTNDKNNAMIDKTVTYNAETDSWGTLPSYDDTKNGGVRQISAQSSVYIPTMDSIGFYGGKEFHARLNTSYITASGQTLPANLVYTYPLMKNPGYRYAESHVGFYYLTLFNLKSHAWTVATADPPKLNGLLYLVSFQTATFHPRSGKIYYIGGVYKTSEPGGTFSVPLSFASTYDTVGAIWGNQTLNASPNNNIPIARHLHTATMASTNEDIIVYGGTNLPRDNEPNALMDYVYTLNLETHTWIPHDITAPASSPGPRYYHSAVLVDDTSLFILFGITKDKTTTNTMLVLDLRNISSLSFSETYPLSNLSVASSDNSSSVASPDNSSSGISSGISSGAIAGIAVGAVVLILIIAAIIVFCIRKKKRASSEEKMEEMPVDWDHIDGIYKEDRPSSSINFRDSRSPTITMLSSPLVPFSPIDNNATITSTQLPVVVPDVYTAKPDAVDENLK</sequence>
<dbReference type="Proteomes" id="UP001476247">
    <property type="component" value="Unassembled WGS sequence"/>
</dbReference>
<accession>A0ABP9YDS3</accession>
<comment type="caution">
    <text evidence="4">The sequence shown here is derived from an EMBL/GenBank/DDBJ whole genome shotgun (WGS) entry which is preliminary data.</text>
</comment>
<keyword evidence="1" id="KW-0880">Kelch repeat</keyword>
<gene>
    <name evidence="4" type="ORF">HPULCUR_010624</name>
</gene>
<dbReference type="InterPro" id="IPR015915">
    <property type="entry name" value="Kelch-typ_b-propeller"/>
</dbReference>
<keyword evidence="3" id="KW-1133">Transmembrane helix</keyword>
<name>A0ABP9YDS3_9FUNG</name>
<evidence type="ECO:0000256" key="3">
    <source>
        <dbReference type="SAM" id="Phobius"/>
    </source>
</evidence>
<evidence type="ECO:0000256" key="1">
    <source>
        <dbReference type="ARBA" id="ARBA00022441"/>
    </source>
</evidence>
<dbReference type="PANTHER" id="PTHR46093:SF18">
    <property type="entry name" value="FIBRONECTIN TYPE-III DOMAIN-CONTAINING PROTEIN"/>
    <property type="match status" value="1"/>
</dbReference>
<keyword evidence="2" id="KW-0677">Repeat</keyword>
<keyword evidence="3" id="KW-0472">Membrane</keyword>
<organism evidence="4 5">
    <name type="scientific">Helicostylum pulchrum</name>
    <dbReference type="NCBI Taxonomy" id="562976"/>
    <lineage>
        <taxon>Eukaryota</taxon>
        <taxon>Fungi</taxon>
        <taxon>Fungi incertae sedis</taxon>
        <taxon>Mucoromycota</taxon>
        <taxon>Mucoromycotina</taxon>
        <taxon>Mucoromycetes</taxon>
        <taxon>Mucorales</taxon>
        <taxon>Mucorineae</taxon>
        <taxon>Mucoraceae</taxon>
        <taxon>Helicostylum</taxon>
    </lineage>
</organism>
<dbReference type="Gene3D" id="2.120.10.80">
    <property type="entry name" value="Kelch-type beta propeller"/>
    <property type="match status" value="1"/>
</dbReference>
<keyword evidence="5" id="KW-1185">Reference proteome</keyword>
<reference evidence="4 5" key="1">
    <citation type="submission" date="2024-04" db="EMBL/GenBank/DDBJ databases">
        <title>genome sequences of Mucor flavus KT1a and Helicostylum pulchrum KT1b strains isolation_sourced from the surface of a dry-aged beef.</title>
        <authorList>
            <person name="Toyotome T."/>
            <person name="Hosono M."/>
            <person name="Torimaru M."/>
            <person name="Fukuda K."/>
            <person name="Mikami N."/>
        </authorList>
    </citation>
    <scope>NUCLEOTIDE SEQUENCE [LARGE SCALE GENOMIC DNA]</scope>
    <source>
        <strain evidence="4 5">KT1b</strain>
    </source>
</reference>
<keyword evidence="3" id="KW-0812">Transmembrane</keyword>
<evidence type="ECO:0000313" key="5">
    <source>
        <dbReference type="Proteomes" id="UP001476247"/>
    </source>
</evidence>
<dbReference type="PANTHER" id="PTHR46093">
    <property type="entry name" value="ACYL-COA-BINDING DOMAIN-CONTAINING PROTEIN 5"/>
    <property type="match status" value="1"/>
</dbReference>